<dbReference type="CDD" id="cd00090">
    <property type="entry name" value="HTH_ARSR"/>
    <property type="match status" value="1"/>
</dbReference>
<evidence type="ECO:0000256" key="1">
    <source>
        <dbReference type="SAM" id="MobiDB-lite"/>
    </source>
</evidence>
<proteinExistence type="predicted"/>
<dbReference type="SMART" id="SM00418">
    <property type="entry name" value="HTH_ARSR"/>
    <property type="match status" value="1"/>
</dbReference>
<dbReference type="EMBL" id="BONW01000008">
    <property type="protein sequence ID" value="GIG87152.1"/>
    <property type="molecule type" value="Genomic_DNA"/>
</dbReference>
<dbReference type="NCBIfam" id="NF033788">
    <property type="entry name" value="HTH_metalloreg"/>
    <property type="match status" value="1"/>
</dbReference>
<keyword evidence="4" id="KW-1185">Reference proteome</keyword>
<gene>
    <name evidence="3" type="ORF">Pen02_20880</name>
</gene>
<protein>
    <submittedName>
        <fullName evidence="3">Transcriptional regulator</fullName>
    </submittedName>
</protein>
<dbReference type="SUPFAM" id="SSF46785">
    <property type="entry name" value="Winged helix' DNA-binding domain"/>
    <property type="match status" value="1"/>
</dbReference>
<dbReference type="PRINTS" id="PR00778">
    <property type="entry name" value="HTHARSR"/>
</dbReference>
<dbReference type="PROSITE" id="PS50987">
    <property type="entry name" value="HTH_ARSR_2"/>
    <property type="match status" value="1"/>
</dbReference>
<comment type="caution">
    <text evidence="3">The sequence shown here is derived from an EMBL/GenBank/DDBJ whole genome shotgun (WGS) entry which is preliminary data.</text>
</comment>
<dbReference type="PANTHER" id="PTHR39168:SF2">
    <property type="entry name" value="HTH-TYPE TRANSCRIPTIONAL REGULATOR CMTR"/>
    <property type="match status" value="1"/>
</dbReference>
<feature type="domain" description="HTH arsR-type" evidence="2">
    <location>
        <begin position="7"/>
        <end position="102"/>
    </location>
</feature>
<evidence type="ECO:0000313" key="4">
    <source>
        <dbReference type="Proteomes" id="UP000646749"/>
    </source>
</evidence>
<name>A0ABQ4DYF6_9ACTN</name>
<reference evidence="3 4" key="1">
    <citation type="submission" date="2021-01" db="EMBL/GenBank/DDBJ databases">
        <title>Whole genome shotgun sequence of Plantactinospora endophytica NBRC 110450.</title>
        <authorList>
            <person name="Komaki H."/>
            <person name="Tamura T."/>
        </authorList>
    </citation>
    <scope>NUCLEOTIDE SEQUENCE [LARGE SCALE GENOMIC DNA]</scope>
    <source>
        <strain evidence="3 4">NBRC 110450</strain>
    </source>
</reference>
<feature type="region of interest" description="Disordered" evidence="1">
    <location>
        <begin position="234"/>
        <end position="255"/>
    </location>
</feature>
<dbReference type="InterPro" id="IPR011991">
    <property type="entry name" value="ArsR-like_HTH"/>
</dbReference>
<dbReference type="Pfam" id="PF01022">
    <property type="entry name" value="HTH_5"/>
    <property type="match status" value="1"/>
</dbReference>
<dbReference type="InterPro" id="IPR036390">
    <property type="entry name" value="WH_DNA-bd_sf"/>
</dbReference>
<sequence length="255" mass="26851">MTGWVDPDDPALAAATSLARELADPIRLTALQLLAVEGPHTMTQLADALRVSAPRLGNHLARLRARELVTVEQRGRHVVYRLASPDTVDVLTALARHGRPAAPGPRSARPPSPAEVARTCYDHCAGRLGVAVFATLVERGALLAPDGQHDELRLGPDPSALADLGVDLDAVRPGRRKLATACLDRNHRLPHLGGVLGAAVLDALLADGLVRRADGERALTLTDSGARNLPVLLPDFPAPPADPAPDPTTTTAAER</sequence>
<feature type="compositionally biased region" description="Pro residues" evidence="1">
    <location>
        <begin position="236"/>
        <end position="246"/>
    </location>
</feature>
<organism evidence="3 4">
    <name type="scientific">Plantactinospora endophytica</name>
    <dbReference type="NCBI Taxonomy" id="673535"/>
    <lineage>
        <taxon>Bacteria</taxon>
        <taxon>Bacillati</taxon>
        <taxon>Actinomycetota</taxon>
        <taxon>Actinomycetes</taxon>
        <taxon>Micromonosporales</taxon>
        <taxon>Micromonosporaceae</taxon>
        <taxon>Plantactinospora</taxon>
    </lineage>
</organism>
<dbReference type="Proteomes" id="UP000646749">
    <property type="component" value="Unassembled WGS sequence"/>
</dbReference>
<dbReference type="InterPro" id="IPR036388">
    <property type="entry name" value="WH-like_DNA-bd_sf"/>
</dbReference>
<dbReference type="PANTHER" id="PTHR39168">
    <property type="entry name" value="TRANSCRIPTIONAL REGULATOR-RELATED"/>
    <property type="match status" value="1"/>
</dbReference>
<dbReference type="InterPro" id="IPR001845">
    <property type="entry name" value="HTH_ArsR_DNA-bd_dom"/>
</dbReference>
<evidence type="ECO:0000259" key="2">
    <source>
        <dbReference type="PROSITE" id="PS50987"/>
    </source>
</evidence>
<dbReference type="RefSeq" id="WP_203865729.1">
    <property type="nucleotide sequence ID" value="NZ_BONW01000008.1"/>
</dbReference>
<dbReference type="InterPro" id="IPR052543">
    <property type="entry name" value="HTH_Metal-responsive_Reg"/>
</dbReference>
<accession>A0ABQ4DYF6</accession>
<evidence type="ECO:0000313" key="3">
    <source>
        <dbReference type="EMBL" id="GIG87152.1"/>
    </source>
</evidence>
<dbReference type="Gene3D" id="1.10.10.10">
    <property type="entry name" value="Winged helix-like DNA-binding domain superfamily/Winged helix DNA-binding domain"/>
    <property type="match status" value="1"/>
</dbReference>